<dbReference type="HAMAP" id="MF_02066">
    <property type="entry name" value="CpoB"/>
    <property type="match status" value="1"/>
</dbReference>
<evidence type="ECO:0000256" key="3">
    <source>
        <dbReference type="PROSITE-ProRule" id="PRU00339"/>
    </source>
</evidence>
<gene>
    <name evidence="6" type="primary">ybgF</name>
    <name evidence="2" type="synonym">cpoB</name>
    <name evidence="6" type="ORF">ACFFJP_18765</name>
</gene>
<organism evidence="6 7">
    <name type="scientific">Rheinheimera tilapiae</name>
    <dbReference type="NCBI Taxonomy" id="875043"/>
    <lineage>
        <taxon>Bacteria</taxon>
        <taxon>Pseudomonadati</taxon>
        <taxon>Pseudomonadota</taxon>
        <taxon>Gammaproteobacteria</taxon>
        <taxon>Chromatiales</taxon>
        <taxon>Chromatiaceae</taxon>
        <taxon>Rheinheimera</taxon>
    </lineage>
</organism>
<feature type="signal peptide" evidence="2">
    <location>
        <begin position="1"/>
        <end position="20"/>
    </location>
</feature>
<keyword evidence="1 2" id="KW-0732">Signal</keyword>
<dbReference type="InterPro" id="IPR019734">
    <property type="entry name" value="TPR_rpt"/>
</dbReference>
<evidence type="ECO:0000256" key="1">
    <source>
        <dbReference type="ARBA" id="ARBA00022729"/>
    </source>
</evidence>
<comment type="function">
    <text evidence="2">Mediates coordination of peptidoglycan synthesis and outer membrane constriction during cell division.</text>
</comment>
<dbReference type="SUPFAM" id="SSF48452">
    <property type="entry name" value="TPR-like"/>
    <property type="match status" value="1"/>
</dbReference>
<accession>A0ABV6BHJ2</accession>
<keyword evidence="7" id="KW-1185">Reference proteome</keyword>
<sequence length="289" mass="31233" precursor="true">MTVKTSFVTAFTLLATAAVADPAPVADLSRSSVQGISTQTAVRSGSVSERLAALERVVEARAAAQLSMQQQLETLLTEVSELRGTTEEHSYKLEQILQQQRDIYQEIDRRLGGAAAGTTSSQTSVPAQQPEAVVPAGNPAAVVAADEAAAAESAVPTPQVTSGGVLNEAQAYEQAINYVVKDRNYTAAIPAFEEFIQNYPNSEYTSTSHYWLGQLYYQKNEFAKAKTHYERVVKQFPNSSKVPDALLKLGLVADKQNDAAAAKKYYNQLIKSFPKSKPAATAKAKLESR</sequence>
<keyword evidence="2" id="KW-0132">Cell division</keyword>
<reference evidence="6 7" key="1">
    <citation type="submission" date="2024-09" db="EMBL/GenBank/DDBJ databases">
        <authorList>
            <person name="Sun Q."/>
            <person name="Mori K."/>
        </authorList>
    </citation>
    <scope>NUCLEOTIDE SEQUENCE [LARGE SCALE GENOMIC DNA]</scope>
    <source>
        <strain evidence="6 7">KCTC 23315</strain>
    </source>
</reference>
<dbReference type="InterPro" id="IPR034706">
    <property type="entry name" value="CpoB"/>
</dbReference>
<dbReference type="SMART" id="SM00028">
    <property type="entry name" value="TPR"/>
    <property type="match status" value="3"/>
</dbReference>
<dbReference type="Pfam" id="PF13525">
    <property type="entry name" value="YfiO"/>
    <property type="match status" value="1"/>
</dbReference>
<evidence type="ECO:0000313" key="6">
    <source>
        <dbReference type="EMBL" id="MFC0050341.1"/>
    </source>
</evidence>
<comment type="subcellular location">
    <subcellularLocation>
        <location evidence="2">Periplasm</location>
    </subcellularLocation>
</comment>
<keyword evidence="2" id="KW-0574">Periplasm</keyword>
<keyword evidence="3" id="KW-0802">TPR repeat</keyword>
<evidence type="ECO:0000313" key="7">
    <source>
        <dbReference type="Proteomes" id="UP001589813"/>
    </source>
</evidence>
<dbReference type="EMBL" id="JBHLXP010000005">
    <property type="protein sequence ID" value="MFC0050341.1"/>
    <property type="molecule type" value="Genomic_DNA"/>
</dbReference>
<dbReference type="RefSeq" id="WP_377247942.1">
    <property type="nucleotide sequence ID" value="NZ_JBHLXP010000005.1"/>
</dbReference>
<feature type="domain" description="YbgF trimerisation" evidence="5">
    <location>
        <begin position="46"/>
        <end position="120"/>
    </location>
</feature>
<comment type="similarity">
    <text evidence="2">Belongs to the CpoB family.</text>
</comment>
<feature type="repeat" description="TPR" evidence="3">
    <location>
        <begin position="206"/>
        <end position="239"/>
    </location>
</feature>
<dbReference type="Pfam" id="PF16331">
    <property type="entry name" value="TolA_bind_tri"/>
    <property type="match status" value="1"/>
</dbReference>
<dbReference type="Gene3D" id="1.25.40.10">
    <property type="entry name" value="Tetratricopeptide repeat domain"/>
    <property type="match status" value="1"/>
</dbReference>
<evidence type="ECO:0000259" key="4">
    <source>
        <dbReference type="Pfam" id="PF13525"/>
    </source>
</evidence>
<comment type="caution">
    <text evidence="6">The sequence shown here is derived from an EMBL/GenBank/DDBJ whole genome shotgun (WGS) entry which is preliminary data.</text>
</comment>
<dbReference type="Gene3D" id="1.20.5.110">
    <property type="match status" value="1"/>
</dbReference>
<feature type="domain" description="Outer membrane lipoprotein BamD-like" evidence="4">
    <location>
        <begin position="168"/>
        <end position="287"/>
    </location>
</feature>
<dbReference type="InterPro" id="IPR014162">
    <property type="entry name" value="CpoB_C"/>
</dbReference>
<proteinExistence type="inferred from homology"/>
<dbReference type="InterPro" id="IPR032519">
    <property type="entry name" value="YbgF_tri"/>
</dbReference>
<name>A0ABV6BHJ2_9GAMM</name>
<dbReference type="Proteomes" id="UP001589813">
    <property type="component" value="Unassembled WGS sequence"/>
</dbReference>
<evidence type="ECO:0000256" key="2">
    <source>
        <dbReference type="HAMAP-Rule" id="MF_02066"/>
    </source>
</evidence>
<feature type="chain" id="PRO_5044915715" description="Cell division coordinator CpoB" evidence="2">
    <location>
        <begin position="21"/>
        <end position="289"/>
    </location>
</feature>
<keyword evidence="2" id="KW-0131">Cell cycle</keyword>
<dbReference type="InterPro" id="IPR039565">
    <property type="entry name" value="BamD-like"/>
</dbReference>
<protein>
    <recommendedName>
        <fullName evidence="2">Cell division coordinator CpoB</fullName>
    </recommendedName>
</protein>
<dbReference type="InterPro" id="IPR011990">
    <property type="entry name" value="TPR-like_helical_dom_sf"/>
</dbReference>
<evidence type="ECO:0000259" key="5">
    <source>
        <dbReference type="Pfam" id="PF16331"/>
    </source>
</evidence>
<dbReference type="NCBIfam" id="TIGR02795">
    <property type="entry name" value="tol_pal_ybgF"/>
    <property type="match status" value="1"/>
</dbReference>
<dbReference type="PROSITE" id="PS50005">
    <property type="entry name" value="TPR"/>
    <property type="match status" value="1"/>
</dbReference>